<evidence type="ECO:0000313" key="1">
    <source>
        <dbReference type="EMBL" id="MBB2196459.1"/>
    </source>
</evidence>
<gene>
    <name evidence="1" type="ORF">HLH44_03105</name>
</gene>
<dbReference type="InterPro" id="IPR027417">
    <property type="entry name" value="P-loop_NTPase"/>
</dbReference>
<accession>A0A7W4JXC8</accession>
<dbReference type="InterPro" id="IPR052922">
    <property type="entry name" value="Cytidylate_Kinase-2"/>
</dbReference>
<name>A0A7W4JXC8_9PROT</name>
<dbReference type="RefSeq" id="WP_183008080.1">
    <property type="nucleotide sequence ID" value="NZ_JABEQP010000002.1"/>
</dbReference>
<dbReference type="Proteomes" id="UP000530320">
    <property type="component" value="Unassembled WGS sequence"/>
</dbReference>
<protein>
    <submittedName>
        <fullName evidence="1">Adenylate kinase</fullName>
    </submittedName>
</protein>
<proteinExistence type="predicted"/>
<sequence length="167" mass="18971">MTVSPRILILGNSGSGKTWLANRLKQHFAIPAIELDGLHWMREGFNLRRPPDDAKEAVQAAAREDGWIIEGVFGWLARQALPRATILVWLVLPEEECIRNLINRPIKSGEDPDARSALLQWCSEYRTRTNANSYAGHRDIHEAFTGEKHRLCTRDEIETFPSTVNRG</sequence>
<dbReference type="Gene3D" id="3.40.50.300">
    <property type="entry name" value="P-loop containing nucleotide triphosphate hydrolases"/>
    <property type="match status" value="1"/>
</dbReference>
<dbReference type="EMBL" id="JABEQP010000002">
    <property type="protein sequence ID" value="MBB2196459.1"/>
    <property type="molecule type" value="Genomic_DNA"/>
</dbReference>
<comment type="caution">
    <text evidence="1">The sequence shown here is derived from an EMBL/GenBank/DDBJ whole genome shotgun (WGS) entry which is preliminary data.</text>
</comment>
<dbReference type="PANTHER" id="PTHR37816:SF2">
    <property type="entry name" value="DNA TOPOLOGY MODULATION PROTEIN FLAR-RELATED PROTEIN"/>
    <property type="match status" value="1"/>
</dbReference>
<reference evidence="1 2" key="1">
    <citation type="submission" date="2020-04" db="EMBL/GenBank/DDBJ databases">
        <title>Description of novel Gluconacetobacter.</title>
        <authorList>
            <person name="Sombolestani A."/>
        </authorList>
    </citation>
    <scope>NUCLEOTIDE SEQUENCE [LARGE SCALE GENOMIC DNA]</scope>
    <source>
        <strain evidence="1 2">LMG 22058</strain>
    </source>
</reference>
<organism evidence="1 2">
    <name type="scientific">Gluconacetobacter dulcium</name>
    <dbReference type="NCBI Taxonomy" id="2729096"/>
    <lineage>
        <taxon>Bacteria</taxon>
        <taxon>Pseudomonadati</taxon>
        <taxon>Pseudomonadota</taxon>
        <taxon>Alphaproteobacteria</taxon>
        <taxon>Acetobacterales</taxon>
        <taxon>Acetobacteraceae</taxon>
        <taxon>Gluconacetobacter</taxon>
    </lineage>
</organism>
<dbReference type="PANTHER" id="PTHR37816">
    <property type="entry name" value="YALI0E33011P"/>
    <property type="match status" value="1"/>
</dbReference>
<dbReference type="SUPFAM" id="SSF52540">
    <property type="entry name" value="P-loop containing nucleoside triphosphate hydrolases"/>
    <property type="match status" value="1"/>
</dbReference>
<dbReference type="AlphaFoldDB" id="A0A7W4JXC8"/>
<keyword evidence="1" id="KW-0808">Transferase</keyword>
<keyword evidence="1" id="KW-0418">Kinase</keyword>
<evidence type="ECO:0000313" key="2">
    <source>
        <dbReference type="Proteomes" id="UP000530320"/>
    </source>
</evidence>
<dbReference type="GO" id="GO:0016301">
    <property type="term" value="F:kinase activity"/>
    <property type="evidence" value="ECO:0007669"/>
    <property type="project" value="UniProtKB-KW"/>
</dbReference>